<proteinExistence type="inferred from homology"/>
<evidence type="ECO:0000313" key="8">
    <source>
        <dbReference type="Proteomes" id="UP000244911"/>
    </source>
</evidence>
<comment type="similarity">
    <text evidence="4">Belongs to the Omp25/RopB family.</text>
</comment>
<dbReference type="Pfam" id="PF13505">
    <property type="entry name" value="OMP_b-brl"/>
    <property type="match status" value="1"/>
</dbReference>
<evidence type="ECO:0000256" key="5">
    <source>
        <dbReference type="SAM" id="SignalP"/>
    </source>
</evidence>
<dbReference type="SUPFAM" id="SSF56925">
    <property type="entry name" value="OMPA-like"/>
    <property type="match status" value="1"/>
</dbReference>
<dbReference type="Gene3D" id="2.40.160.20">
    <property type="match status" value="1"/>
</dbReference>
<comment type="subcellular location">
    <subcellularLocation>
        <location evidence="1">Membrane</location>
    </subcellularLocation>
</comment>
<dbReference type="InterPro" id="IPR027385">
    <property type="entry name" value="Beta-barrel_OMP"/>
</dbReference>
<feature type="chain" id="PRO_5015358511" description="Outer membrane protein beta-barrel domain-containing protein" evidence="5">
    <location>
        <begin position="23"/>
        <end position="238"/>
    </location>
</feature>
<dbReference type="PANTHER" id="PTHR34001:SF3">
    <property type="entry name" value="BLL7405 PROTEIN"/>
    <property type="match status" value="1"/>
</dbReference>
<reference evidence="7 8" key="1">
    <citation type="submission" date="2018-03" db="EMBL/GenBank/DDBJ databases">
        <authorList>
            <person name="Keele B.F."/>
        </authorList>
    </citation>
    <scope>NUCLEOTIDE SEQUENCE [LARGE SCALE GENOMIC DNA]</scope>
    <source>
        <strain evidence="7 8">CECT 8811</strain>
    </source>
</reference>
<keyword evidence="2 5" id="KW-0732">Signal</keyword>
<feature type="domain" description="Outer membrane protein beta-barrel" evidence="6">
    <location>
        <begin position="43"/>
        <end position="238"/>
    </location>
</feature>
<dbReference type="InterPro" id="IPR006315">
    <property type="entry name" value="OM_autotransptr_brl_dom"/>
</dbReference>
<dbReference type="AlphaFoldDB" id="A0A2R8AI23"/>
<organism evidence="7 8">
    <name type="scientific">Aliiroseovarius pelagivivens</name>
    <dbReference type="NCBI Taxonomy" id="1639690"/>
    <lineage>
        <taxon>Bacteria</taxon>
        <taxon>Pseudomonadati</taxon>
        <taxon>Pseudomonadota</taxon>
        <taxon>Alphaproteobacteria</taxon>
        <taxon>Rhodobacterales</taxon>
        <taxon>Paracoccaceae</taxon>
        <taxon>Aliiroseovarius</taxon>
    </lineage>
</organism>
<dbReference type="NCBIfam" id="TIGR01414">
    <property type="entry name" value="autotrans_barl"/>
    <property type="match status" value="1"/>
</dbReference>
<dbReference type="GO" id="GO:0019867">
    <property type="term" value="C:outer membrane"/>
    <property type="evidence" value="ECO:0007669"/>
    <property type="project" value="InterPro"/>
</dbReference>
<keyword evidence="8" id="KW-1185">Reference proteome</keyword>
<dbReference type="Proteomes" id="UP000244911">
    <property type="component" value="Unassembled WGS sequence"/>
</dbReference>
<dbReference type="PANTHER" id="PTHR34001">
    <property type="entry name" value="BLL7405 PROTEIN"/>
    <property type="match status" value="1"/>
</dbReference>
<name>A0A2R8AI23_9RHOB</name>
<evidence type="ECO:0000256" key="4">
    <source>
        <dbReference type="ARBA" id="ARBA00038306"/>
    </source>
</evidence>
<dbReference type="InterPro" id="IPR051692">
    <property type="entry name" value="OMP-like"/>
</dbReference>
<evidence type="ECO:0000313" key="7">
    <source>
        <dbReference type="EMBL" id="SPF75693.1"/>
    </source>
</evidence>
<protein>
    <recommendedName>
        <fullName evidence="6">Outer membrane protein beta-barrel domain-containing protein</fullName>
    </recommendedName>
</protein>
<sequence>MMKSASLVTCLTVLIATGHAHAGSLHDPVIETPVTAFAVEDLKPWHGAYIGGTIGHHFSGGDQVGIDPTSGSSFDVGDFDISGWTGSLRAGYRWQFSSFVIGGELAVEGGPVEDAFRNGDVRGSTKLNHALSFRVKAGSVWRVWDSFVYGTVGVTRAEFDYNVTSNNPIRPLAIDETYSTNGYILGLGFERPISDRWTLTGEYEYTNFGTDKLTGGNGNSTLATPLFHTVKLGVNYNF</sequence>
<keyword evidence="3" id="KW-0472">Membrane</keyword>
<evidence type="ECO:0000256" key="1">
    <source>
        <dbReference type="ARBA" id="ARBA00004370"/>
    </source>
</evidence>
<accession>A0A2R8AI23</accession>
<dbReference type="OrthoDB" id="9815357at2"/>
<dbReference type="InterPro" id="IPR011250">
    <property type="entry name" value="OMP/PagP_B-barrel"/>
</dbReference>
<evidence type="ECO:0000256" key="3">
    <source>
        <dbReference type="ARBA" id="ARBA00023136"/>
    </source>
</evidence>
<gene>
    <name evidence="7" type="ORF">ALP8811_00686</name>
</gene>
<feature type="signal peptide" evidence="5">
    <location>
        <begin position="1"/>
        <end position="22"/>
    </location>
</feature>
<evidence type="ECO:0000259" key="6">
    <source>
        <dbReference type="Pfam" id="PF13505"/>
    </source>
</evidence>
<dbReference type="EMBL" id="OMOI01000001">
    <property type="protein sequence ID" value="SPF75693.1"/>
    <property type="molecule type" value="Genomic_DNA"/>
</dbReference>
<evidence type="ECO:0000256" key="2">
    <source>
        <dbReference type="ARBA" id="ARBA00022729"/>
    </source>
</evidence>